<dbReference type="InterPro" id="IPR002104">
    <property type="entry name" value="Integrase_catalytic"/>
</dbReference>
<evidence type="ECO:0000256" key="1">
    <source>
        <dbReference type="ARBA" id="ARBA00008857"/>
    </source>
</evidence>
<name>A0AAE7BGX8_9BACT</name>
<organism evidence="5 6">
    <name type="scientific">Arcobacter defluvii</name>
    <dbReference type="NCBI Taxonomy" id="873191"/>
    <lineage>
        <taxon>Bacteria</taxon>
        <taxon>Pseudomonadati</taxon>
        <taxon>Campylobacterota</taxon>
        <taxon>Epsilonproteobacteria</taxon>
        <taxon>Campylobacterales</taxon>
        <taxon>Arcobacteraceae</taxon>
        <taxon>Arcobacter</taxon>
    </lineage>
</organism>
<accession>A0AAE7BGX8</accession>
<comment type="similarity">
    <text evidence="1">Belongs to the 'phage' integrase family.</text>
</comment>
<dbReference type="InterPro" id="IPR050090">
    <property type="entry name" value="Tyrosine_recombinase_XerCD"/>
</dbReference>
<evidence type="ECO:0000259" key="4">
    <source>
        <dbReference type="PROSITE" id="PS51898"/>
    </source>
</evidence>
<dbReference type="Pfam" id="PF00589">
    <property type="entry name" value="Phage_integrase"/>
    <property type="match status" value="1"/>
</dbReference>
<dbReference type="EMBL" id="CP053835">
    <property type="protein sequence ID" value="QKF77624.1"/>
    <property type="molecule type" value="Genomic_DNA"/>
</dbReference>
<dbReference type="PANTHER" id="PTHR30349:SF41">
    <property type="entry name" value="INTEGRASE_RECOMBINASE PROTEIN MJ0367-RELATED"/>
    <property type="match status" value="1"/>
</dbReference>
<evidence type="ECO:0000313" key="5">
    <source>
        <dbReference type="EMBL" id="QKF77624.1"/>
    </source>
</evidence>
<dbReference type="Proteomes" id="UP000503313">
    <property type="component" value="Chromosome"/>
</dbReference>
<protein>
    <submittedName>
        <fullName evidence="5">Site-specific tyrosine recombinase, phage integrase family (INT_C_like_1 domain)</fullName>
    </submittedName>
</protein>
<keyword evidence="3" id="KW-0233">DNA recombination</keyword>
<dbReference type="KEGG" id="adz:ADFLV_1603"/>
<keyword evidence="6" id="KW-1185">Reference proteome</keyword>
<evidence type="ECO:0000256" key="2">
    <source>
        <dbReference type="ARBA" id="ARBA00023125"/>
    </source>
</evidence>
<sequence length="499" mass="59633">MKNIYLRNNTFYYRKSIPKSLKIFFKNKSLYIRTLSTKSRVLALKCAKLLNNKFNAIKEVYFMSFDIHLINKLVEEFHNTQLEITERDLYNTPNPEDTLFALCLEDTIEQLQKNYHDNIFEKEEIKLIANKLNYKPNNEEIHEIGKILLNSKINHLKNINDNINKGYYNKAKPIFKKVVAEIETKKIHRTIESTFEKFKKYQSKIDKWTLDTTQLVDRAFNILNLYFKDKDLVDISFDDLIDFRDILLEIPNKLTIYNFFKNKDLDFILENNDDYEKLENSTINKYIIRINQYFKYMHKLKYITNDDFIIPKFDENLNKRVPYTNEEIELIKQLIKNDTLENQFITYIATYQGMRLKEITQLQKKDIIKIGDILCIDINTNEDKTTKTKKSARIIPIHNKLLELGFLDFVNLKDDKLFNISNKDFSTYFRKTYKNQINDEKTFYCLRHSFLDTLKQNDCKIEHYQSFVGHSQGKNSVTMDYGNPFNTKLLSGLLVFIDY</sequence>
<dbReference type="InterPro" id="IPR011010">
    <property type="entry name" value="DNA_brk_join_enz"/>
</dbReference>
<dbReference type="Gene3D" id="1.10.443.10">
    <property type="entry name" value="Intergrase catalytic core"/>
    <property type="match status" value="1"/>
</dbReference>
<proteinExistence type="inferred from homology"/>
<dbReference type="SUPFAM" id="SSF56349">
    <property type="entry name" value="DNA breaking-rejoining enzymes"/>
    <property type="match status" value="1"/>
</dbReference>
<dbReference type="GO" id="GO:0003677">
    <property type="term" value="F:DNA binding"/>
    <property type="evidence" value="ECO:0007669"/>
    <property type="project" value="UniProtKB-KW"/>
</dbReference>
<dbReference type="PANTHER" id="PTHR30349">
    <property type="entry name" value="PHAGE INTEGRASE-RELATED"/>
    <property type="match status" value="1"/>
</dbReference>
<dbReference type="Pfam" id="PF20172">
    <property type="entry name" value="DUF6538"/>
    <property type="match status" value="1"/>
</dbReference>
<evidence type="ECO:0000256" key="3">
    <source>
        <dbReference type="ARBA" id="ARBA00023172"/>
    </source>
</evidence>
<dbReference type="GO" id="GO:0015074">
    <property type="term" value="P:DNA integration"/>
    <property type="evidence" value="ECO:0007669"/>
    <property type="project" value="InterPro"/>
</dbReference>
<dbReference type="PROSITE" id="PS51898">
    <property type="entry name" value="TYR_RECOMBINASE"/>
    <property type="match status" value="1"/>
</dbReference>
<dbReference type="InterPro" id="IPR013762">
    <property type="entry name" value="Integrase-like_cat_sf"/>
</dbReference>
<dbReference type="GO" id="GO:0006310">
    <property type="term" value="P:DNA recombination"/>
    <property type="evidence" value="ECO:0007669"/>
    <property type="project" value="UniProtKB-KW"/>
</dbReference>
<dbReference type="AlphaFoldDB" id="A0AAE7BGX8"/>
<gene>
    <name evidence="5" type="ORF">ADFLV_1603</name>
</gene>
<feature type="domain" description="Tyr recombinase" evidence="4">
    <location>
        <begin position="318"/>
        <end position="494"/>
    </location>
</feature>
<evidence type="ECO:0000313" key="6">
    <source>
        <dbReference type="Proteomes" id="UP000503313"/>
    </source>
</evidence>
<dbReference type="InterPro" id="IPR046668">
    <property type="entry name" value="DUF6538"/>
</dbReference>
<reference evidence="5 6" key="1">
    <citation type="submission" date="2020-05" db="EMBL/GenBank/DDBJ databases">
        <title>Complete genome sequencing of Campylobacter and Arcobacter type strains.</title>
        <authorList>
            <person name="Miller W.G."/>
            <person name="Yee E."/>
        </authorList>
    </citation>
    <scope>NUCLEOTIDE SEQUENCE [LARGE SCALE GENOMIC DNA]</scope>
    <source>
        <strain evidence="5 6">LMG 25694</strain>
    </source>
</reference>
<keyword evidence="2" id="KW-0238">DNA-binding</keyword>